<dbReference type="Proteomes" id="UP000194474">
    <property type="component" value="Unassembled WGS sequence"/>
</dbReference>
<name>A0A1Y6G6X0_9HYPH</name>
<organism evidence="2 3">
    <name type="scientific">Devosia lucknowensis</name>
    <dbReference type="NCBI Taxonomy" id="1096929"/>
    <lineage>
        <taxon>Bacteria</taxon>
        <taxon>Pseudomonadati</taxon>
        <taxon>Pseudomonadota</taxon>
        <taxon>Alphaproteobacteria</taxon>
        <taxon>Hyphomicrobiales</taxon>
        <taxon>Devosiaceae</taxon>
        <taxon>Devosia</taxon>
    </lineage>
</organism>
<dbReference type="OrthoDB" id="7065440at2"/>
<dbReference type="EMBL" id="FXWK01000002">
    <property type="protein sequence ID" value="SMQ85912.1"/>
    <property type="molecule type" value="Genomic_DNA"/>
</dbReference>
<evidence type="ECO:0000313" key="3">
    <source>
        <dbReference type="Proteomes" id="UP000194474"/>
    </source>
</evidence>
<feature type="region of interest" description="Disordered" evidence="1">
    <location>
        <begin position="220"/>
        <end position="247"/>
    </location>
</feature>
<dbReference type="AlphaFoldDB" id="A0A1Y6G6X0"/>
<accession>A0A1Y6G6X0</accession>
<gene>
    <name evidence="2" type="ORF">SAMN06295905_3207</name>
</gene>
<protein>
    <submittedName>
        <fullName evidence="2">Uncharacterized protein</fullName>
    </submittedName>
</protein>
<evidence type="ECO:0000313" key="2">
    <source>
        <dbReference type="EMBL" id="SMQ85912.1"/>
    </source>
</evidence>
<sequence>MTGHNHYRDCTCGWCVNNGRSRINRAELSASYRVHEAKAFLQRNGARSVTGCYVNPNAKCPVCGAAVFFYANAAGSRVYFDDLGPPWPKHPCTDNPTKRIKEHAKFTGAPARRAPGLTYELVEAAKTADLYQSAQHGARWLLLVVVSVIRRGTMNTILADHVESYTAKRITLTCRSESPMFEVGDFLSMKGAQFSFFDKVSMEAVTFVKGGTVTWATKNVAPDSTTPTPKPVAQRTAPAQKAELSTKPTRSFDMTQQEMSHFHSKKKTVQQLCDQMLPIVRSYAKNGVRKPRQVAEMLNRDGYRTVSGAKWTPRLTYFLLGLVFLPGKAPPIESVARPTSRAAGGASVQRVGPMTMEDMAAKLSQLGRVVFSDNPANE</sequence>
<dbReference type="RefSeq" id="WP_140049021.1">
    <property type="nucleotide sequence ID" value="NZ_FXWK01000002.1"/>
</dbReference>
<reference evidence="3" key="1">
    <citation type="submission" date="2017-04" db="EMBL/GenBank/DDBJ databases">
        <authorList>
            <person name="Varghese N."/>
            <person name="Submissions S."/>
        </authorList>
    </citation>
    <scope>NUCLEOTIDE SEQUENCE [LARGE SCALE GENOMIC DNA]</scope>
</reference>
<proteinExistence type="predicted"/>
<keyword evidence="3" id="KW-1185">Reference proteome</keyword>
<evidence type="ECO:0000256" key="1">
    <source>
        <dbReference type="SAM" id="MobiDB-lite"/>
    </source>
</evidence>